<dbReference type="GO" id="GO:0016829">
    <property type="term" value="F:lyase activity"/>
    <property type="evidence" value="ECO:0007669"/>
    <property type="project" value="UniProtKB-KW"/>
</dbReference>
<dbReference type="Pfam" id="PF02719">
    <property type="entry name" value="Polysacc_synt_2"/>
    <property type="match status" value="1"/>
</dbReference>
<dbReference type="EC" id="4.2.1.135" evidence="5"/>
<dbReference type="AlphaFoldDB" id="A0A916NGP4"/>
<dbReference type="PANTHER" id="PTHR43318:SF1">
    <property type="entry name" value="POLYSACCHARIDE BIOSYNTHESIS PROTEIN EPSC-RELATED"/>
    <property type="match status" value="1"/>
</dbReference>
<name>A0A916NGP4_9FLAO</name>
<dbReference type="CDD" id="cd05237">
    <property type="entry name" value="UDP_invert_4-6DH_SDR_e"/>
    <property type="match status" value="1"/>
</dbReference>
<gene>
    <name evidence="5" type="primary">pglF</name>
    <name evidence="5" type="ORF">CRYO30217_01507</name>
</gene>
<dbReference type="Pfam" id="PF17836">
    <property type="entry name" value="PglD_N"/>
    <property type="match status" value="1"/>
</dbReference>
<proteinExistence type="inferred from homology"/>
<evidence type="ECO:0000256" key="1">
    <source>
        <dbReference type="ARBA" id="ARBA00007430"/>
    </source>
</evidence>
<comment type="similarity">
    <text evidence="1">Belongs to the polysaccharide synthase family.</text>
</comment>
<dbReference type="EMBL" id="OU015584">
    <property type="protein sequence ID" value="CAG5080994.1"/>
    <property type="molecule type" value="Genomic_DNA"/>
</dbReference>
<dbReference type="SUPFAM" id="SSF51735">
    <property type="entry name" value="NAD(P)-binding Rossmann-fold domains"/>
    <property type="match status" value="1"/>
</dbReference>
<dbReference type="InterPro" id="IPR041561">
    <property type="entry name" value="PglD_N"/>
</dbReference>
<dbReference type="Proteomes" id="UP000683507">
    <property type="component" value="Chromosome"/>
</dbReference>
<dbReference type="InterPro" id="IPR051203">
    <property type="entry name" value="Polysaccharide_Synthase-Rel"/>
</dbReference>
<evidence type="ECO:0000259" key="4">
    <source>
        <dbReference type="Pfam" id="PF17836"/>
    </source>
</evidence>
<evidence type="ECO:0000256" key="2">
    <source>
        <dbReference type="SAM" id="Phobius"/>
    </source>
</evidence>
<dbReference type="SUPFAM" id="SSF53335">
    <property type="entry name" value="S-adenosyl-L-methionine-dependent methyltransferases"/>
    <property type="match status" value="1"/>
</dbReference>
<reference evidence="5" key="1">
    <citation type="submission" date="2021-04" db="EMBL/GenBank/DDBJ databases">
        <authorList>
            <person name="Rodrigo-Torres L."/>
            <person name="Arahal R. D."/>
            <person name="Lucena T."/>
        </authorList>
    </citation>
    <scope>NUCLEOTIDE SEQUENCE</scope>
    <source>
        <strain evidence="5">AS29M-1</strain>
    </source>
</reference>
<evidence type="ECO:0000313" key="5">
    <source>
        <dbReference type="EMBL" id="CAG5080994.1"/>
    </source>
</evidence>
<sequence length="628" mass="70862">MILRPKGNTPRWVILSVDILLSLLALAIAYAIRFDFVQPESDQLQSEWEVLKPSLLIYLVVRIGSFLITKTYSGIIRFTSTQDAKRIFLTILGGSIIFGLVSVIRYFFFDGFFMLPISIMVLEFVFAFMLLLAMRVAVKLLYIEQNKSRGATKSVVIYGAGDMGMATKKILEQDVNTLYNIIGFIDDNKSLQGKYLERTPIKSPNYLDKWAEKKEIDTLIIAINNPHPEKKRAIIQKSLELNLDLLSTPPLHQWSNGEFNTKLIKKVNIEDLLGRKEIKLHTDNIYKYLHDKVILVTGGAGSIGSELARQVIQYGPKKLILLDQAETPIYELSNELNNTFKQTDFEVVIADVSDRSRMKTVFDHFQPQIVFHAAAYKHVPLMEENPSEAIKTNVEGTKILADLSDEFNCESFVMISTDKAVNPTNVMGASKRIAEIYVQALDKNSSTKFTTTRFGNVLGSNGSVIPIFKKQIEQGGPVTVTDERITRFFMTIPEACQLVLEAGTMGTGGEIYVFDMGDSIRIIDLAKQMIKLSGFEVDKDIKIEITGLRPGEKLYEELLTTEENTIPTHHEKILIGKVKEYAFEEVSPKILALINSYAEQNNESMVKQMKALVPEFISNNSVFSKFDK</sequence>
<dbReference type="InterPro" id="IPR003869">
    <property type="entry name" value="Polysac_CapD-like"/>
</dbReference>
<organism evidence="5 6">
    <name type="scientific">Parvicella tangerina</name>
    <dbReference type="NCBI Taxonomy" id="2829795"/>
    <lineage>
        <taxon>Bacteria</taxon>
        <taxon>Pseudomonadati</taxon>
        <taxon>Bacteroidota</taxon>
        <taxon>Flavobacteriia</taxon>
        <taxon>Flavobacteriales</taxon>
        <taxon>Parvicellaceae</taxon>
        <taxon>Parvicella</taxon>
    </lineage>
</organism>
<feature type="domain" description="Polysaccharide biosynthesis protein CapD-like" evidence="3">
    <location>
        <begin position="294"/>
        <end position="575"/>
    </location>
</feature>
<feature type="transmembrane region" description="Helical" evidence="2">
    <location>
        <begin position="87"/>
        <end position="108"/>
    </location>
</feature>
<keyword evidence="6" id="KW-1185">Reference proteome</keyword>
<keyword evidence="2" id="KW-0812">Transmembrane</keyword>
<dbReference type="InterPro" id="IPR029063">
    <property type="entry name" value="SAM-dependent_MTases_sf"/>
</dbReference>
<feature type="domain" description="PglD N-terminal" evidence="4">
    <location>
        <begin position="155"/>
        <end position="227"/>
    </location>
</feature>
<feature type="transmembrane region" description="Helical" evidence="2">
    <location>
        <begin position="12"/>
        <end position="32"/>
    </location>
</feature>
<dbReference type="KEGG" id="ptan:CRYO30217_01507"/>
<accession>A0A916NGP4</accession>
<dbReference type="Gene3D" id="3.40.50.720">
    <property type="entry name" value="NAD(P)-binding Rossmann-like Domain"/>
    <property type="match status" value="2"/>
</dbReference>
<dbReference type="PANTHER" id="PTHR43318">
    <property type="entry name" value="UDP-N-ACETYLGLUCOSAMINE 4,6-DEHYDRATASE"/>
    <property type="match status" value="1"/>
</dbReference>
<protein>
    <submittedName>
        <fullName evidence="5">UDP-N-acetyl-alpha-D-glucosamine C6 dehydratase</fullName>
        <ecNumber evidence="5">4.2.1.135</ecNumber>
    </submittedName>
</protein>
<keyword evidence="2" id="KW-1133">Transmembrane helix</keyword>
<evidence type="ECO:0000259" key="3">
    <source>
        <dbReference type="Pfam" id="PF02719"/>
    </source>
</evidence>
<dbReference type="InterPro" id="IPR036291">
    <property type="entry name" value="NAD(P)-bd_dom_sf"/>
</dbReference>
<keyword evidence="2" id="KW-0472">Membrane</keyword>
<keyword evidence="5" id="KW-0456">Lyase</keyword>
<feature type="transmembrane region" description="Helical" evidence="2">
    <location>
        <begin position="114"/>
        <end position="138"/>
    </location>
</feature>
<dbReference type="RefSeq" id="WP_258541708.1">
    <property type="nucleotide sequence ID" value="NZ_OU015584.1"/>
</dbReference>
<evidence type="ECO:0000313" key="6">
    <source>
        <dbReference type="Proteomes" id="UP000683507"/>
    </source>
</evidence>